<feature type="compositionally biased region" description="Low complexity" evidence="1">
    <location>
        <begin position="27"/>
        <end position="38"/>
    </location>
</feature>
<name>A0ABN3R2H6_9ACTN</name>
<evidence type="ECO:0000313" key="2">
    <source>
        <dbReference type="EMBL" id="GAA2641735.1"/>
    </source>
</evidence>
<reference evidence="3" key="1">
    <citation type="journal article" date="2019" name="Int. J. Syst. Evol. Microbiol.">
        <title>The Global Catalogue of Microorganisms (GCM) 10K type strain sequencing project: providing services to taxonomists for standard genome sequencing and annotation.</title>
        <authorList>
            <consortium name="The Broad Institute Genomics Platform"/>
            <consortium name="The Broad Institute Genome Sequencing Center for Infectious Disease"/>
            <person name="Wu L."/>
            <person name="Ma J."/>
        </authorList>
    </citation>
    <scope>NUCLEOTIDE SEQUENCE [LARGE SCALE GENOMIC DNA]</scope>
    <source>
        <strain evidence="3">JCM 4524</strain>
    </source>
</reference>
<dbReference type="Proteomes" id="UP001500151">
    <property type="component" value="Unassembled WGS sequence"/>
</dbReference>
<accession>A0ABN3R2H6</accession>
<gene>
    <name evidence="2" type="ORF">GCM10010307_43540</name>
</gene>
<organism evidence="2 3">
    <name type="scientific">Streptomyces vastus</name>
    <dbReference type="NCBI Taxonomy" id="285451"/>
    <lineage>
        <taxon>Bacteria</taxon>
        <taxon>Bacillati</taxon>
        <taxon>Actinomycetota</taxon>
        <taxon>Actinomycetes</taxon>
        <taxon>Kitasatosporales</taxon>
        <taxon>Streptomycetaceae</taxon>
        <taxon>Streptomyces</taxon>
    </lineage>
</organism>
<feature type="region of interest" description="Disordered" evidence="1">
    <location>
        <begin position="1"/>
        <end position="45"/>
    </location>
</feature>
<dbReference type="EMBL" id="BAAASJ010000043">
    <property type="protein sequence ID" value="GAA2641735.1"/>
    <property type="molecule type" value="Genomic_DNA"/>
</dbReference>
<protein>
    <recommendedName>
        <fullName evidence="4">Integrase</fullName>
    </recommendedName>
</protein>
<evidence type="ECO:0000256" key="1">
    <source>
        <dbReference type="SAM" id="MobiDB-lite"/>
    </source>
</evidence>
<keyword evidence="3" id="KW-1185">Reference proteome</keyword>
<evidence type="ECO:0008006" key="4">
    <source>
        <dbReference type="Google" id="ProtNLM"/>
    </source>
</evidence>
<proteinExistence type="predicted"/>
<evidence type="ECO:0000313" key="3">
    <source>
        <dbReference type="Proteomes" id="UP001500151"/>
    </source>
</evidence>
<sequence>MNLVSRTLERVRGALRGRRTPGRHSRPATPQEAPQEAPQAPPAALSPIVLGARLVTARRTRRDRHTGAEWQDTPLVRPFLLHHLGEAPRNVNSQAYMGRWEAR</sequence>
<comment type="caution">
    <text evidence="2">The sequence shown here is derived from an EMBL/GenBank/DDBJ whole genome shotgun (WGS) entry which is preliminary data.</text>
</comment>
<feature type="compositionally biased region" description="Basic residues" evidence="1">
    <location>
        <begin position="13"/>
        <end position="26"/>
    </location>
</feature>